<protein>
    <submittedName>
        <fullName evidence="1">5'-nucleotidase</fullName>
        <ecNumber evidence="1">3.1.3.5</ecNumber>
    </submittedName>
</protein>
<keyword evidence="1" id="KW-0378">Hydrolase</keyword>
<dbReference type="Gene3D" id="2.60.120.200">
    <property type="match status" value="1"/>
</dbReference>
<accession>A0ABQ0JC06</accession>
<reference evidence="2" key="1">
    <citation type="submission" date="2014-09" db="EMBL/GenBank/DDBJ databases">
        <title>Vibrio variabilis JCM 19239. (C206) whole genome shotgun sequence.</title>
        <authorList>
            <person name="Sawabe T."/>
            <person name="Meirelles P."/>
            <person name="Nakanishi M."/>
            <person name="Sayaka M."/>
            <person name="Hattori M."/>
            <person name="Ohkuma M."/>
        </authorList>
    </citation>
    <scope>NUCLEOTIDE SEQUENCE [LARGE SCALE GENOMIC DNA]</scope>
    <source>
        <strain evidence="2">JCM 19239</strain>
    </source>
</reference>
<dbReference type="Proteomes" id="UP000029223">
    <property type="component" value="Unassembled WGS sequence"/>
</dbReference>
<evidence type="ECO:0000313" key="2">
    <source>
        <dbReference type="Proteomes" id="UP000029223"/>
    </source>
</evidence>
<proteinExistence type="predicted"/>
<gene>
    <name evidence="1" type="ORF">JCM19239_3620</name>
</gene>
<name>A0ABQ0JC06_9VIBR</name>
<organism evidence="1 2">
    <name type="scientific">Vibrio variabilis</name>
    <dbReference type="NCBI Taxonomy" id="990271"/>
    <lineage>
        <taxon>Bacteria</taxon>
        <taxon>Pseudomonadati</taxon>
        <taxon>Pseudomonadota</taxon>
        <taxon>Gammaproteobacteria</taxon>
        <taxon>Vibrionales</taxon>
        <taxon>Vibrionaceae</taxon>
        <taxon>Vibrio</taxon>
    </lineage>
</organism>
<dbReference type="SUPFAM" id="SSF49899">
    <property type="entry name" value="Concanavalin A-like lectins/glucanases"/>
    <property type="match status" value="1"/>
</dbReference>
<comment type="caution">
    <text evidence="1">The sequence shown here is derived from an EMBL/GenBank/DDBJ whole genome shotgun (WGS) entry which is preliminary data.</text>
</comment>
<evidence type="ECO:0000313" key="1">
    <source>
        <dbReference type="EMBL" id="GAL26287.1"/>
    </source>
</evidence>
<dbReference type="InterPro" id="IPR013320">
    <property type="entry name" value="ConA-like_dom_sf"/>
</dbReference>
<dbReference type="EMBL" id="BBMS01000017">
    <property type="protein sequence ID" value="GAL26287.1"/>
    <property type="molecule type" value="Genomic_DNA"/>
</dbReference>
<dbReference type="GO" id="GO:0008253">
    <property type="term" value="F:5'-nucleotidase activity"/>
    <property type="evidence" value="ECO:0007669"/>
    <property type="project" value="UniProtKB-EC"/>
</dbReference>
<sequence>MSNGRFELSTQHAANGDFASLDRISNYTLVFDALWPTSDKYRALVDANDDDGQPNIYLSPEGDIGVSPQYEGYFEPNTWYRIALVFFVSNEGDVAYKLYANGEFIASMRYAGLGQLWSMDKNGLALFTDTADGKFESGEVYVNSLMFTPRSLTSNDIAALGGVKNAIDYTPSVRTLSQSVERAYQDAPVDWAHKWVTQRAKFFKNRER</sequence>
<dbReference type="EC" id="3.1.3.5" evidence="1"/>
<keyword evidence="2" id="KW-1185">Reference proteome</keyword>